<protein>
    <submittedName>
        <fullName evidence="1">Uncharacterized protein</fullName>
    </submittedName>
</protein>
<dbReference type="Proteomes" id="UP001060085">
    <property type="component" value="Linkage Group LG07"/>
</dbReference>
<name>A0ACC0A4W8_CATRO</name>
<reference evidence="2" key="1">
    <citation type="journal article" date="2023" name="Nat. Plants">
        <title>Single-cell RNA sequencing provides a high-resolution roadmap for understanding the multicellular compartmentation of specialized metabolism.</title>
        <authorList>
            <person name="Sun S."/>
            <person name="Shen X."/>
            <person name="Li Y."/>
            <person name="Li Y."/>
            <person name="Wang S."/>
            <person name="Li R."/>
            <person name="Zhang H."/>
            <person name="Shen G."/>
            <person name="Guo B."/>
            <person name="Wei J."/>
            <person name="Xu J."/>
            <person name="St-Pierre B."/>
            <person name="Chen S."/>
            <person name="Sun C."/>
        </authorList>
    </citation>
    <scope>NUCLEOTIDE SEQUENCE [LARGE SCALE GENOMIC DNA]</scope>
</reference>
<evidence type="ECO:0000313" key="2">
    <source>
        <dbReference type="Proteomes" id="UP001060085"/>
    </source>
</evidence>
<organism evidence="1 2">
    <name type="scientific">Catharanthus roseus</name>
    <name type="common">Madagascar periwinkle</name>
    <name type="synonym">Vinca rosea</name>
    <dbReference type="NCBI Taxonomy" id="4058"/>
    <lineage>
        <taxon>Eukaryota</taxon>
        <taxon>Viridiplantae</taxon>
        <taxon>Streptophyta</taxon>
        <taxon>Embryophyta</taxon>
        <taxon>Tracheophyta</taxon>
        <taxon>Spermatophyta</taxon>
        <taxon>Magnoliopsida</taxon>
        <taxon>eudicotyledons</taxon>
        <taxon>Gunneridae</taxon>
        <taxon>Pentapetalae</taxon>
        <taxon>asterids</taxon>
        <taxon>lamiids</taxon>
        <taxon>Gentianales</taxon>
        <taxon>Apocynaceae</taxon>
        <taxon>Rauvolfioideae</taxon>
        <taxon>Vinceae</taxon>
        <taxon>Catharanthinae</taxon>
        <taxon>Catharanthus</taxon>
    </lineage>
</organism>
<sequence>MLPLVMQHDYRSQLHFGYVSLNCAQILNISPSILIVMFSYMKLLITVELLLMLELCSRKIAVAAILAFICPLLGKDLVLPKLPSAAAAEMPLMLRFIMEVFKKITLRQDREISLEMMPNSACFKTSLEMQIHVLSQ</sequence>
<accession>A0ACC0A4W8</accession>
<keyword evidence="2" id="KW-1185">Reference proteome</keyword>
<comment type="caution">
    <text evidence="1">The sequence shown here is derived from an EMBL/GenBank/DDBJ whole genome shotgun (WGS) entry which is preliminary data.</text>
</comment>
<gene>
    <name evidence="1" type="ORF">M9H77_32627</name>
</gene>
<evidence type="ECO:0000313" key="1">
    <source>
        <dbReference type="EMBL" id="KAI5655440.1"/>
    </source>
</evidence>
<proteinExistence type="predicted"/>
<dbReference type="EMBL" id="CM044707">
    <property type="protein sequence ID" value="KAI5655440.1"/>
    <property type="molecule type" value="Genomic_DNA"/>
</dbReference>